<name>A0A8J3N9P8_9CHLR</name>
<dbReference type="Proteomes" id="UP000597444">
    <property type="component" value="Unassembled WGS sequence"/>
</dbReference>
<evidence type="ECO:0000313" key="2">
    <source>
        <dbReference type="Proteomes" id="UP000597444"/>
    </source>
</evidence>
<sequence>MAIALVEGFNTDVRLFVNKSVRLIDGLLAHVLFWGDIWLRRLRNKSDRIFGASLLAMINKYRTRWISVGVFLKRDQNCSFTGPFGENSEQLY</sequence>
<reference evidence="1" key="1">
    <citation type="submission" date="2020-10" db="EMBL/GenBank/DDBJ databases">
        <title>Taxonomic study of unclassified bacteria belonging to the class Ktedonobacteria.</title>
        <authorList>
            <person name="Yabe S."/>
            <person name="Wang C.M."/>
            <person name="Zheng Y."/>
            <person name="Sakai Y."/>
            <person name="Cavaletti L."/>
            <person name="Monciardini P."/>
            <person name="Donadio S."/>
        </authorList>
    </citation>
    <scope>NUCLEOTIDE SEQUENCE</scope>
    <source>
        <strain evidence="1">ID150040</strain>
    </source>
</reference>
<keyword evidence="2" id="KW-1185">Reference proteome</keyword>
<evidence type="ECO:0000313" key="1">
    <source>
        <dbReference type="EMBL" id="GHP00826.1"/>
    </source>
</evidence>
<dbReference type="AlphaFoldDB" id="A0A8J3N9P8"/>
<proteinExistence type="predicted"/>
<comment type="caution">
    <text evidence="1">The sequence shown here is derived from an EMBL/GenBank/DDBJ whole genome shotgun (WGS) entry which is preliminary data.</text>
</comment>
<accession>A0A8J3N9P8</accession>
<protein>
    <submittedName>
        <fullName evidence="1">Uncharacterized protein</fullName>
    </submittedName>
</protein>
<dbReference type="EMBL" id="BNJK01000003">
    <property type="protein sequence ID" value="GHP00826.1"/>
    <property type="molecule type" value="Genomic_DNA"/>
</dbReference>
<gene>
    <name evidence="1" type="ORF">KSF_108730</name>
</gene>
<organism evidence="1 2">
    <name type="scientific">Reticulibacter mediterranei</name>
    <dbReference type="NCBI Taxonomy" id="2778369"/>
    <lineage>
        <taxon>Bacteria</taxon>
        <taxon>Bacillati</taxon>
        <taxon>Chloroflexota</taxon>
        <taxon>Ktedonobacteria</taxon>
        <taxon>Ktedonobacterales</taxon>
        <taxon>Reticulibacteraceae</taxon>
        <taxon>Reticulibacter</taxon>
    </lineage>
</organism>